<dbReference type="SUPFAM" id="SSF143555">
    <property type="entry name" value="FwdE-like"/>
    <property type="match status" value="1"/>
</dbReference>
<feature type="signal peptide" evidence="1">
    <location>
        <begin position="1"/>
        <end position="24"/>
    </location>
</feature>
<dbReference type="HOGENOM" id="CLU_1452501_0_0_7"/>
<keyword evidence="1" id="KW-0732">Signal</keyword>
<dbReference type="PANTHER" id="PTHR39418">
    <property type="entry name" value="DEHYDROGENASE-RELATED"/>
    <property type="match status" value="1"/>
</dbReference>
<dbReference type="AlphaFoldDB" id="C6E388"/>
<evidence type="ECO:0000259" key="2">
    <source>
        <dbReference type="Pfam" id="PF02663"/>
    </source>
</evidence>
<dbReference type="InterPro" id="IPR053194">
    <property type="entry name" value="tRNA_methyltr_O"/>
</dbReference>
<dbReference type="PANTHER" id="PTHR39418:SF1">
    <property type="entry name" value="DEHYDROGENASE"/>
    <property type="match status" value="1"/>
</dbReference>
<gene>
    <name evidence="3" type="ordered locus">GM21_3052</name>
</gene>
<name>C6E388_GEOSM</name>
<protein>
    <submittedName>
        <fullName evidence="3">Formylmethanofuran dehydrogenase subunit E region</fullName>
    </submittedName>
</protein>
<dbReference type="InterPro" id="IPR003814">
    <property type="entry name" value="FmdEsu_dom"/>
</dbReference>
<organism evidence="3">
    <name type="scientific">Geobacter sp. (strain M21)</name>
    <dbReference type="NCBI Taxonomy" id="443144"/>
    <lineage>
        <taxon>Bacteria</taxon>
        <taxon>Pseudomonadati</taxon>
        <taxon>Thermodesulfobacteriota</taxon>
        <taxon>Desulfuromonadia</taxon>
        <taxon>Geobacterales</taxon>
        <taxon>Geobacteraceae</taxon>
        <taxon>Geobacter</taxon>
    </lineage>
</organism>
<dbReference type="EMBL" id="CP001661">
    <property type="protein sequence ID" value="ACT19080.1"/>
    <property type="molecule type" value="Genomic_DNA"/>
</dbReference>
<feature type="chain" id="PRO_5002962177" evidence="1">
    <location>
        <begin position="25"/>
        <end position="185"/>
    </location>
</feature>
<reference evidence="3" key="1">
    <citation type="submission" date="2009-07" db="EMBL/GenBank/DDBJ databases">
        <title>Complete sequence of Geobacter sp. M21.</title>
        <authorList>
            <consortium name="US DOE Joint Genome Institute"/>
            <person name="Lucas S."/>
            <person name="Copeland A."/>
            <person name="Lapidus A."/>
            <person name="Glavina del Rio T."/>
            <person name="Dalin E."/>
            <person name="Tice H."/>
            <person name="Bruce D."/>
            <person name="Goodwin L."/>
            <person name="Pitluck S."/>
            <person name="Saunders E."/>
            <person name="Brettin T."/>
            <person name="Detter J.C."/>
            <person name="Han C."/>
            <person name="Larimer F."/>
            <person name="Land M."/>
            <person name="Hauser L."/>
            <person name="Kyrpides N."/>
            <person name="Ovchinnikova G."/>
            <person name="Lovley D."/>
        </authorList>
    </citation>
    <scope>NUCLEOTIDE SEQUENCE [LARGE SCALE GENOMIC DNA]</scope>
    <source>
        <strain evidence="3">M21</strain>
    </source>
</reference>
<accession>C6E388</accession>
<evidence type="ECO:0000313" key="3">
    <source>
        <dbReference type="EMBL" id="ACT19080.1"/>
    </source>
</evidence>
<feature type="domain" description="Formylmethanofuran dehydrogenase subunit E" evidence="2">
    <location>
        <begin position="45"/>
        <end position="177"/>
    </location>
</feature>
<dbReference type="STRING" id="443144.GM21_3052"/>
<proteinExistence type="predicted"/>
<dbReference type="Gene3D" id="3.30.1330.130">
    <property type="match status" value="1"/>
</dbReference>
<dbReference type="OrthoDB" id="5396567at2"/>
<dbReference type="Pfam" id="PF02663">
    <property type="entry name" value="FmdE"/>
    <property type="match status" value="1"/>
</dbReference>
<dbReference type="eggNOG" id="COG2191">
    <property type="taxonomic scope" value="Bacteria"/>
</dbReference>
<evidence type="ECO:0000256" key="1">
    <source>
        <dbReference type="SAM" id="SignalP"/>
    </source>
</evidence>
<dbReference type="KEGG" id="gem:GM21_3052"/>
<sequence>MTAGNFRKGALVMLTLLLPSGAAALERVALAGSGNGAVFETLERFHGHVCAGSLMGARLGLAAKTALKAAGGEGKLKAKYFANSCSIDGVQVAAGTTAGNKAIEVVDAGENRLLLSAEKNGRQVEAHLTRVAEEKAKKFRELRGKGNALPVGSPERQQVERAVGDILSWFRNAPDVAVVQVKVVK</sequence>